<proteinExistence type="predicted"/>
<feature type="non-terminal residue" evidence="1">
    <location>
        <position position="1"/>
    </location>
</feature>
<dbReference type="EMBL" id="OC903339">
    <property type="protein sequence ID" value="CAD7649711.1"/>
    <property type="molecule type" value="Genomic_DNA"/>
</dbReference>
<protein>
    <submittedName>
        <fullName evidence="1">Uncharacterized protein</fullName>
    </submittedName>
</protein>
<name>A0A7R9LXN0_9ACAR</name>
<dbReference type="Proteomes" id="UP000759131">
    <property type="component" value="Unassembled WGS sequence"/>
</dbReference>
<reference evidence="1" key="1">
    <citation type="submission" date="2020-11" db="EMBL/GenBank/DDBJ databases">
        <authorList>
            <person name="Tran Van P."/>
        </authorList>
    </citation>
    <scope>NUCLEOTIDE SEQUENCE</scope>
</reference>
<evidence type="ECO:0000313" key="2">
    <source>
        <dbReference type="Proteomes" id="UP000759131"/>
    </source>
</evidence>
<keyword evidence="2" id="KW-1185">Reference proteome</keyword>
<organism evidence="1">
    <name type="scientific">Medioppia subpectinata</name>
    <dbReference type="NCBI Taxonomy" id="1979941"/>
    <lineage>
        <taxon>Eukaryota</taxon>
        <taxon>Metazoa</taxon>
        <taxon>Ecdysozoa</taxon>
        <taxon>Arthropoda</taxon>
        <taxon>Chelicerata</taxon>
        <taxon>Arachnida</taxon>
        <taxon>Acari</taxon>
        <taxon>Acariformes</taxon>
        <taxon>Sarcoptiformes</taxon>
        <taxon>Oribatida</taxon>
        <taxon>Brachypylina</taxon>
        <taxon>Oppioidea</taxon>
        <taxon>Oppiidae</taxon>
        <taxon>Medioppia</taxon>
    </lineage>
</organism>
<accession>A0A7R9LXN0</accession>
<gene>
    <name evidence="1" type="ORF">OSB1V03_LOCUS22516</name>
</gene>
<dbReference type="EMBL" id="CAJPIZ010048764">
    <property type="protein sequence ID" value="CAG2122570.1"/>
    <property type="molecule type" value="Genomic_DNA"/>
</dbReference>
<evidence type="ECO:0000313" key="1">
    <source>
        <dbReference type="EMBL" id="CAD7649711.1"/>
    </source>
</evidence>
<sequence length="151" mass="17450">MLIQAKRRASLCPPQLDTESIPFRRNSYRNGEVWTPTDFKNNKKKDYIQKLEVIRQNSNFSSTNTSPELVTRKTANTLLTVPNESDLKHMKKKSTDYKRNISNESIEFIDIERMSPKVVANELTLIARQLFLSMKSTEIIALLIRPHSISP</sequence>
<dbReference type="AlphaFoldDB" id="A0A7R9LXN0"/>